<dbReference type="InterPro" id="IPR044974">
    <property type="entry name" value="Disease_R_plants"/>
</dbReference>
<dbReference type="Gene3D" id="1.20.5.4130">
    <property type="match status" value="1"/>
</dbReference>
<dbReference type="EnsemblPlants" id="EMT08787">
    <property type="protein sequence ID" value="EMT08787"/>
    <property type="gene ID" value="F775_09429"/>
</dbReference>
<dbReference type="Pfam" id="PF23598">
    <property type="entry name" value="LRR_14"/>
    <property type="match status" value="1"/>
</dbReference>
<keyword evidence="4" id="KW-0547">Nucleotide-binding</keyword>
<dbReference type="InterPro" id="IPR055414">
    <property type="entry name" value="LRR_R13L4/SHOC2-like"/>
</dbReference>
<evidence type="ECO:0000313" key="11">
    <source>
        <dbReference type="EnsemblPlants" id="EMT08787"/>
    </source>
</evidence>
<dbReference type="GO" id="GO:0043531">
    <property type="term" value="F:ADP binding"/>
    <property type="evidence" value="ECO:0007669"/>
    <property type="project" value="InterPro"/>
</dbReference>
<keyword evidence="2" id="KW-0433">Leucine-rich repeat</keyword>
<dbReference type="GO" id="GO:0002758">
    <property type="term" value="P:innate immune response-activating signaling pathway"/>
    <property type="evidence" value="ECO:0007669"/>
    <property type="project" value="UniProtKB-ARBA"/>
</dbReference>
<dbReference type="Pfam" id="PF23559">
    <property type="entry name" value="WHD_DRP"/>
    <property type="match status" value="1"/>
</dbReference>
<dbReference type="AlphaFoldDB" id="M8AWG3"/>
<dbReference type="Pfam" id="PF18052">
    <property type="entry name" value="Rx_N"/>
    <property type="match status" value="1"/>
</dbReference>
<evidence type="ECO:0000256" key="3">
    <source>
        <dbReference type="ARBA" id="ARBA00022737"/>
    </source>
</evidence>
<dbReference type="InterPro" id="IPR036388">
    <property type="entry name" value="WH-like_DNA-bd_sf"/>
</dbReference>
<protein>
    <submittedName>
        <fullName evidence="11">Disease resistance protein RPM1</fullName>
    </submittedName>
</protein>
<dbReference type="GO" id="GO:0009626">
    <property type="term" value="P:plant-type hypersensitive response"/>
    <property type="evidence" value="ECO:0007669"/>
    <property type="project" value="UniProtKB-ARBA"/>
</dbReference>
<organism evidence="11">
    <name type="scientific">Aegilops tauschii</name>
    <name type="common">Tausch's goatgrass</name>
    <name type="synonym">Aegilops squarrosa</name>
    <dbReference type="NCBI Taxonomy" id="37682"/>
    <lineage>
        <taxon>Eukaryota</taxon>
        <taxon>Viridiplantae</taxon>
        <taxon>Streptophyta</taxon>
        <taxon>Embryophyta</taxon>
        <taxon>Tracheophyta</taxon>
        <taxon>Spermatophyta</taxon>
        <taxon>Magnoliopsida</taxon>
        <taxon>Liliopsida</taxon>
        <taxon>Poales</taxon>
        <taxon>Poaceae</taxon>
        <taxon>BOP clade</taxon>
        <taxon>Pooideae</taxon>
        <taxon>Triticodae</taxon>
        <taxon>Triticeae</taxon>
        <taxon>Triticinae</taxon>
        <taxon>Aegilops</taxon>
    </lineage>
</organism>
<feature type="domain" description="Disease resistance R13L4/SHOC-2-like LRR" evidence="10">
    <location>
        <begin position="553"/>
        <end position="900"/>
    </location>
</feature>
<dbReference type="InterPro" id="IPR027417">
    <property type="entry name" value="P-loop_NTPase"/>
</dbReference>
<dbReference type="Gene3D" id="3.40.50.300">
    <property type="entry name" value="P-loop containing nucleotide triphosphate hydrolases"/>
    <property type="match status" value="1"/>
</dbReference>
<accession>M8AWG3</accession>
<dbReference type="CDD" id="cd14798">
    <property type="entry name" value="RX-CC_like"/>
    <property type="match status" value="1"/>
</dbReference>
<evidence type="ECO:0000259" key="9">
    <source>
        <dbReference type="Pfam" id="PF23559"/>
    </source>
</evidence>
<proteinExistence type="inferred from homology"/>
<feature type="domain" description="Disease resistance N-terminal" evidence="8">
    <location>
        <begin position="12"/>
        <end position="96"/>
    </location>
</feature>
<dbReference type="InterPro" id="IPR041118">
    <property type="entry name" value="Rx_N"/>
</dbReference>
<evidence type="ECO:0000256" key="4">
    <source>
        <dbReference type="ARBA" id="ARBA00022741"/>
    </source>
</evidence>
<dbReference type="InterPro" id="IPR042197">
    <property type="entry name" value="Apaf_helical"/>
</dbReference>
<dbReference type="PANTHER" id="PTHR23155">
    <property type="entry name" value="DISEASE RESISTANCE PROTEIN RP"/>
    <property type="match status" value="1"/>
</dbReference>
<feature type="domain" description="Disease resistance protein winged helix" evidence="9">
    <location>
        <begin position="434"/>
        <end position="504"/>
    </location>
</feature>
<comment type="similarity">
    <text evidence="1">Belongs to the disease resistance NB-LRR family.</text>
</comment>
<sequence length="937" mass="106102">MEAALVSAATGALRPVLGKLAALLGDKYKRFKGVRKEMKSLTDELTAMHNFLLRMSEVEDPDVQDKAWMAEVRELSYDMEDAIDEFMLCVDDKDAKPDGFMDKIKISLGKMRARHRIGSEIQDLKKQIIEVGERNTRYKTREVFANTRNTAVDPRALAIFEHASKLVGIDEPMNEIIKLLMHDDGRVRTQPLKIVSVVGSGGMGKTTLVNRVYQELKGQFECQAFLSVSRNPDLMNIMRTILSRVSNQDYASTEAGSIQQVIINITNFLAGKRYLIVVDDIWDVETWNVIKCAFPMTSCGSRIVTTSRMNNVAHSCCSSFSGYIYNIRSLNMMHSRQLFHRRLFTSVEDCPTHLKDVADQILEKCVGLPLAIIAISGLLANRESTKDQWDQVKNSIGHALERNPTVEGMMKILSLSYFDLPPHLETCLLYLSTFPEDHIIKKIDLINSWIAEGFIPKEGTHTVHESGEMCFNDLANRNLIQLGGTDKYGLVKICRVHDTILDFIISKSIEENFITLDGGSNLTTGKQSKVRRLSLQVGKQGNSVIPTSLVLSHVRSFNVFSDSREIPSLDQFRHLRVLNFRNCYQLGNYHLGNIGRLFQLRYLNLRNTAVSNLPEQIGHLRCLEMIDLRNTNVRELPEAIVNLRKLVHLLVETRVKFPDGIAKIQALEMLKEVNPFNQSLNFLVELGQLKNLRNLHLDLEKESTTGNTMGAKECKKAIASSLHKLGTHNLRSLTVVYGDNFLQEPWCPPLSLQSLMLYWSPFPQVPNWMSSLVNLQQLRLEVEGLRQDDLCILGALPSLLILDIIGVRKSRDRLRVSGEVGFRCLRMFFYYIQDEGMELMFAAGSMPKLEKLRINVDTDEIKLRTSDALNFGMDNLPCLITVECALRGRVRSALEAARDAMLGAKFHASCMQSEGSHKEIVTDLFKLLLTCRFHLFV</sequence>
<dbReference type="SUPFAM" id="SSF52058">
    <property type="entry name" value="L domain-like"/>
    <property type="match status" value="1"/>
</dbReference>
<keyword evidence="6" id="KW-0175">Coiled coil</keyword>
<keyword evidence="3" id="KW-0677">Repeat</keyword>
<dbReference type="PANTHER" id="PTHR23155:SF1107">
    <property type="entry name" value="OS08G0373000 PROTEIN"/>
    <property type="match status" value="1"/>
</dbReference>
<feature type="domain" description="NB-ARC" evidence="7">
    <location>
        <begin position="171"/>
        <end position="342"/>
    </location>
</feature>
<evidence type="ECO:0000259" key="8">
    <source>
        <dbReference type="Pfam" id="PF18052"/>
    </source>
</evidence>
<name>M8AWG3_AEGTA</name>
<dbReference type="InterPro" id="IPR038005">
    <property type="entry name" value="RX-like_CC"/>
</dbReference>
<dbReference type="FunFam" id="1.10.10.10:FF:000322">
    <property type="entry name" value="Probable disease resistance protein At1g63360"/>
    <property type="match status" value="1"/>
</dbReference>
<reference evidence="11" key="1">
    <citation type="submission" date="2015-06" db="UniProtKB">
        <authorList>
            <consortium name="EnsemblPlants"/>
        </authorList>
    </citation>
    <scope>IDENTIFICATION</scope>
</reference>
<evidence type="ECO:0000256" key="6">
    <source>
        <dbReference type="ARBA" id="ARBA00023054"/>
    </source>
</evidence>
<dbReference type="InterPro" id="IPR032675">
    <property type="entry name" value="LRR_dom_sf"/>
</dbReference>
<evidence type="ECO:0000256" key="2">
    <source>
        <dbReference type="ARBA" id="ARBA00022614"/>
    </source>
</evidence>
<dbReference type="FunFam" id="3.40.50.300:FF:001091">
    <property type="entry name" value="Probable disease resistance protein At1g61300"/>
    <property type="match status" value="1"/>
</dbReference>
<evidence type="ECO:0000259" key="7">
    <source>
        <dbReference type="Pfam" id="PF00931"/>
    </source>
</evidence>
<dbReference type="Pfam" id="PF00931">
    <property type="entry name" value="NB-ARC"/>
    <property type="match status" value="1"/>
</dbReference>
<keyword evidence="5" id="KW-0611">Plant defense</keyword>
<dbReference type="GO" id="GO:0042742">
    <property type="term" value="P:defense response to bacterium"/>
    <property type="evidence" value="ECO:0007669"/>
    <property type="project" value="UniProtKB-ARBA"/>
</dbReference>
<dbReference type="PRINTS" id="PR00364">
    <property type="entry name" value="DISEASERSIST"/>
</dbReference>
<dbReference type="Gene3D" id="1.10.8.430">
    <property type="entry name" value="Helical domain of apoptotic protease-activating factors"/>
    <property type="match status" value="1"/>
</dbReference>
<dbReference type="Gene3D" id="1.10.10.10">
    <property type="entry name" value="Winged helix-like DNA-binding domain superfamily/Winged helix DNA-binding domain"/>
    <property type="match status" value="1"/>
</dbReference>
<dbReference type="Gene3D" id="3.80.10.10">
    <property type="entry name" value="Ribonuclease Inhibitor"/>
    <property type="match status" value="1"/>
</dbReference>
<evidence type="ECO:0000256" key="5">
    <source>
        <dbReference type="ARBA" id="ARBA00022821"/>
    </source>
</evidence>
<evidence type="ECO:0000259" key="10">
    <source>
        <dbReference type="Pfam" id="PF23598"/>
    </source>
</evidence>
<dbReference type="InterPro" id="IPR002182">
    <property type="entry name" value="NB-ARC"/>
</dbReference>
<evidence type="ECO:0000256" key="1">
    <source>
        <dbReference type="ARBA" id="ARBA00008894"/>
    </source>
</evidence>
<dbReference type="SUPFAM" id="SSF52540">
    <property type="entry name" value="P-loop containing nucleoside triphosphate hydrolases"/>
    <property type="match status" value="1"/>
</dbReference>
<dbReference type="InterPro" id="IPR058922">
    <property type="entry name" value="WHD_DRP"/>
</dbReference>